<accession>A0A6S7GI84</accession>
<dbReference type="PANTHER" id="PTHR46806:SF5">
    <property type="entry name" value="F5_8 TYPE C DOMAIN-CONTAINING PROTEIN"/>
    <property type="match status" value="1"/>
</dbReference>
<keyword evidence="13" id="KW-0732">Signal</keyword>
<dbReference type="Gene3D" id="2.60.120.260">
    <property type="entry name" value="Galactose-binding domain-like"/>
    <property type="match status" value="1"/>
</dbReference>
<dbReference type="SUPFAM" id="SSF49785">
    <property type="entry name" value="Galactose-binding domain-like"/>
    <property type="match status" value="1"/>
</dbReference>
<dbReference type="InterPro" id="IPR008979">
    <property type="entry name" value="Galactose-bd-like_sf"/>
</dbReference>
<evidence type="ECO:0000256" key="8">
    <source>
        <dbReference type="ARBA" id="ARBA00023136"/>
    </source>
</evidence>
<organism evidence="14 15">
    <name type="scientific">Paramuricea clavata</name>
    <name type="common">Red gorgonian</name>
    <name type="synonym">Violescent sea-whip</name>
    <dbReference type="NCBI Taxonomy" id="317549"/>
    <lineage>
        <taxon>Eukaryota</taxon>
        <taxon>Metazoa</taxon>
        <taxon>Cnidaria</taxon>
        <taxon>Anthozoa</taxon>
        <taxon>Octocorallia</taxon>
        <taxon>Malacalcyonacea</taxon>
        <taxon>Plexauridae</taxon>
        <taxon>Paramuricea</taxon>
    </lineage>
</organism>
<dbReference type="OrthoDB" id="5986027at2759"/>
<evidence type="ECO:0000256" key="11">
    <source>
        <dbReference type="SAM" id="MobiDB-lite"/>
    </source>
</evidence>
<dbReference type="Pfam" id="PF00431">
    <property type="entry name" value="CUB"/>
    <property type="match status" value="1"/>
</dbReference>
<dbReference type="GO" id="GO:0012505">
    <property type="term" value="C:endomembrane system"/>
    <property type="evidence" value="ECO:0007669"/>
    <property type="project" value="UniProtKB-SubCell"/>
</dbReference>
<evidence type="ECO:0000256" key="4">
    <source>
        <dbReference type="ARBA" id="ARBA00022525"/>
    </source>
</evidence>
<comment type="caution">
    <text evidence="14">The sequence shown here is derived from an EMBL/GenBank/DDBJ whole genome shotgun (WGS) entry which is preliminary data.</text>
</comment>
<reference evidence="14" key="1">
    <citation type="submission" date="2020-04" db="EMBL/GenBank/DDBJ databases">
        <authorList>
            <person name="Alioto T."/>
            <person name="Alioto T."/>
            <person name="Gomez Garrido J."/>
        </authorList>
    </citation>
    <scope>NUCLEOTIDE SEQUENCE</scope>
    <source>
        <strain evidence="14">A484AB</strain>
    </source>
</reference>
<dbReference type="SMART" id="SM00042">
    <property type="entry name" value="CUB"/>
    <property type="match status" value="2"/>
</dbReference>
<keyword evidence="6" id="KW-0130">Cell adhesion</keyword>
<dbReference type="Gene3D" id="2.60.120.290">
    <property type="entry name" value="Spermadhesin, CUB domain"/>
    <property type="match status" value="2"/>
</dbReference>
<dbReference type="GO" id="GO:0005576">
    <property type="term" value="C:extracellular region"/>
    <property type="evidence" value="ECO:0007669"/>
    <property type="project" value="UniProtKB-SubCell"/>
</dbReference>
<dbReference type="InterPro" id="IPR000859">
    <property type="entry name" value="CUB_dom"/>
</dbReference>
<feature type="compositionally biased region" description="Polar residues" evidence="11">
    <location>
        <begin position="456"/>
        <end position="469"/>
    </location>
</feature>
<dbReference type="Gene3D" id="2.20.100.10">
    <property type="entry name" value="Thrombospondin type-1 (TSP1) repeat"/>
    <property type="match status" value="1"/>
</dbReference>
<feature type="region of interest" description="Disordered" evidence="11">
    <location>
        <begin position="626"/>
        <end position="685"/>
    </location>
</feature>
<comment type="caution">
    <text evidence="10">Lacks conserved residue(s) required for the propagation of feature annotation.</text>
</comment>
<feature type="transmembrane region" description="Helical" evidence="12">
    <location>
        <begin position="485"/>
        <end position="507"/>
    </location>
</feature>
<evidence type="ECO:0000256" key="2">
    <source>
        <dbReference type="ARBA" id="ARBA00004479"/>
    </source>
</evidence>
<dbReference type="SUPFAM" id="SSF49854">
    <property type="entry name" value="Spermadhesin, CUB domain"/>
    <property type="match status" value="2"/>
</dbReference>
<keyword evidence="7 12" id="KW-1133">Transmembrane helix</keyword>
<dbReference type="GO" id="GO:0005886">
    <property type="term" value="C:plasma membrane"/>
    <property type="evidence" value="ECO:0007669"/>
    <property type="project" value="TreeGrafter"/>
</dbReference>
<evidence type="ECO:0000313" key="14">
    <source>
        <dbReference type="EMBL" id="CAB3991033.1"/>
    </source>
</evidence>
<dbReference type="InterPro" id="IPR000421">
    <property type="entry name" value="FA58C"/>
</dbReference>
<feature type="chain" id="PRO_5043994623" evidence="13">
    <location>
        <begin position="22"/>
        <end position="685"/>
    </location>
</feature>
<evidence type="ECO:0000256" key="3">
    <source>
        <dbReference type="ARBA" id="ARBA00004613"/>
    </source>
</evidence>
<keyword evidence="5 12" id="KW-0812">Transmembrane</keyword>
<evidence type="ECO:0000256" key="7">
    <source>
        <dbReference type="ARBA" id="ARBA00022989"/>
    </source>
</evidence>
<dbReference type="EMBL" id="CACRXK020001777">
    <property type="protein sequence ID" value="CAB3991033.1"/>
    <property type="molecule type" value="Genomic_DNA"/>
</dbReference>
<dbReference type="InterPro" id="IPR036383">
    <property type="entry name" value="TSP1_rpt_sf"/>
</dbReference>
<evidence type="ECO:0000256" key="12">
    <source>
        <dbReference type="SAM" id="Phobius"/>
    </source>
</evidence>
<dbReference type="CDD" id="cd00041">
    <property type="entry name" value="CUB"/>
    <property type="match status" value="1"/>
</dbReference>
<dbReference type="GO" id="GO:0007155">
    <property type="term" value="P:cell adhesion"/>
    <property type="evidence" value="ECO:0007669"/>
    <property type="project" value="UniProtKB-KW"/>
</dbReference>
<dbReference type="InterPro" id="IPR035914">
    <property type="entry name" value="Sperma_CUB_dom_sf"/>
</dbReference>
<dbReference type="GO" id="GO:0038023">
    <property type="term" value="F:signaling receptor activity"/>
    <property type="evidence" value="ECO:0007669"/>
    <property type="project" value="TreeGrafter"/>
</dbReference>
<name>A0A6S7GI84_PARCT</name>
<dbReference type="Proteomes" id="UP001152795">
    <property type="component" value="Unassembled WGS sequence"/>
</dbReference>
<dbReference type="PROSITE" id="PS01180">
    <property type="entry name" value="CUB"/>
    <property type="match status" value="2"/>
</dbReference>
<sequence>MFSVLSIVVFFVTTQQSVIDASEHVWSSWSSWSACNVYDIARQTRFRKCLDKNSKISSRCSGLSKRIRQCQSCSYTLLNRKGESGSSVANITSGIHATKTAWCVSQPSDGSKYVEISFKNFVQLTGIGMQGDANGYVKKYKIKYSYDREIWFSYSDDELAGNVDATRLVSNMFKSRLVAHHIRVYPTSYTARACFKVQLYGCEYNCGGLITHDAPLIRPPSASEHVEELNCLWRIKSKFATKLQLKFSYFKLFCKSGMLDLYDGTRSPNNDENLVEGYCGHSGKVASQIFEGGSLWLHYHTNATTSDIGFNIQVNSFVVKSLNETSGQVVLPNTGYSDIYRYSWIITAPRDNDTIELTLDYFLSNNTRKVGTKCVADVIIIHHGSQGETLVQKYCDAKQRKVFTSINGFMKIKYKSRTYNPKWRIKFSYEILGYPKTTTVRATLQDKDVITERSTQHIPSNNTNTTKVEATQKKHAPDSSSKVPIIISSVLAVLIATVCLVALAHYLKKRNEYLRKHPYDCSNRPMSHFGDQDATPFINTNLLMWNDSKDSKNSEKPKNFEKSKKSLPVIEVTLSENEPQRFSIIPPEMLKSSSEVSMGGPGNEDTGTLKVSDNFTEECMKLLNNNLSSASEDNNDEYNPAEKDVERYGSLPEADRRSPEVDDGRNSLPEAEGPSPETDKLLQIK</sequence>
<dbReference type="InterPro" id="IPR050633">
    <property type="entry name" value="Neuropilin_MCO_CoagFactor"/>
</dbReference>
<dbReference type="PROSITE" id="PS50022">
    <property type="entry name" value="FA58C_3"/>
    <property type="match status" value="1"/>
</dbReference>
<evidence type="ECO:0000256" key="1">
    <source>
        <dbReference type="ARBA" id="ARBA00004184"/>
    </source>
</evidence>
<keyword evidence="4" id="KW-0964">Secreted</keyword>
<feature type="compositionally biased region" description="Basic and acidic residues" evidence="11">
    <location>
        <begin position="640"/>
        <end position="665"/>
    </location>
</feature>
<evidence type="ECO:0000256" key="9">
    <source>
        <dbReference type="ARBA" id="ARBA00023157"/>
    </source>
</evidence>
<keyword evidence="8 12" id="KW-0472">Membrane</keyword>
<dbReference type="PANTHER" id="PTHR46806">
    <property type="entry name" value="F5/8 TYPE C DOMAIN-CONTAINING PROTEIN"/>
    <property type="match status" value="1"/>
</dbReference>
<proteinExistence type="predicted"/>
<feature type="signal peptide" evidence="13">
    <location>
        <begin position="1"/>
        <end position="21"/>
    </location>
</feature>
<evidence type="ECO:0000256" key="6">
    <source>
        <dbReference type="ARBA" id="ARBA00022889"/>
    </source>
</evidence>
<comment type="subcellular location">
    <subcellularLocation>
        <location evidence="1">Endomembrane system</location>
        <topology evidence="1">Peripheral membrane protein</topology>
    </subcellularLocation>
    <subcellularLocation>
        <location evidence="2">Membrane</location>
        <topology evidence="2">Single-pass type I membrane protein</topology>
    </subcellularLocation>
    <subcellularLocation>
        <location evidence="3">Secreted</location>
    </subcellularLocation>
</comment>
<gene>
    <name evidence="14" type="ORF">PACLA_8A018802</name>
</gene>
<feature type="region of interest" description="Disordered" evidence="11">
    <location>
        <begin position="453"/>
        <end position="475"/>
    </location>
</feature>
<dbReference type="Pfam" id="PF00754">
    <property type="entry name" value="F5_F8_type_C"/>
    <property type="match status" value="1"/>
</dbReference>
<protein>
    <submittedName>
        <fullName evidence="14">Uncharacterized protein</fullName>
    </submittedName>
</protein>
<dbReference type="AlphaFoldDB" id="A0A6S7GI84"/>
<evidence type="ECO:0000313" key="15">
    <source>
        <dbReference type="Proteomes" id="UP001152795"/>
    </source>
</evidence>
<evidence type="ECO:0000256" key="5">
    <source>
        <dbReference type="ARBA" id="ARBA00022692"/>
    </source>
</evidence>
<evidence type="ECO:0000256" key="13">
    <source>
        <dbReference type="SAM" id="SignalP"/>
    </source>
</evidence>
<keyword evidence="9" id="KW-1015">Disulfide bond</keyword>
<keyword evidence="15" id="KW-1185">Reference proteome</keyword>
<evidence type="ECO:0000256" key="10">
    <source>
        <dbReference type="PROSITE-ProRule" id="PRU00059"/>
    </source>
</evidence>